<name>A0A0E9XGS1_ANGAN</name>
<sequence>MHQFRTFQLLPDAKFNIKQLAVQQLSPINSLNANIKCHMCLHSPCSPGNGCFVD</sequence>
<dbReference type="AlphaFoldDB" id="A0A0E9XGS1"/>
<reference evidence="1" key="1">
    <citation type="submission" date="2014-11" db="EMBL/GenBank/DDBJ databases">
        <authorList>
            <person name="Amaro Gonzalez C."/>
        </authorList>
    </citation>
    <scope>NUCLEOTIDE SEQUENCE</scope>
</reference>
<dbReference type="EMBL" id="GBXM01006738">
    <property type="protein sequence ID" value="JAI01840.1"/>
    <property type="molecule type" value="Transcribed_RNA"/>
</dbReference>
<proteinExistence type="predicted"/>
<accession>A0A0E9XGS1</accession>
<protein>
    <submittedName>
        <fullName evidence="1">Uncharacterized protein</fullName>
    </submittedName>
</protein>
<reference evidence="1" key="2">
    <citation type="journal article" date="2015" name="Fish Shellfish Immunol.">
        <title>Early steps in the European eel (Anguilla anguilla)-Vibrio vulnificus interaction in the gills: Role of the RtxA13 toxin.</title>
        <authorList>
            <person name="Callol A."/>
            <person name="Pajuelo D."/>
            <person name="Ebbesson L."/>
            <person name="Teles M."/>
            <person name="MacKenzie S."/>
            <person name="Amaro C."/>
        </authorList>
    </citation>
    <scope>NUCLEOTIDE SEQUENCE</scope>
</reference>
<organism evidence="1">
    <name type="scientific">Anguilla anguilla</name>
    <name type="common">European freshwater eel</name>
    <name type="synonym">Muraena anguilla</name>
    <dbReference type="NCBI Taxonomy" id="7936"/>
    <lineage>
        <taxon>Eukaryota</taxon>
        <taxon>Metazoa</taxon>
        <taxon>Chordata</taxon>
        <taxon>Craniata</taxon>
        <taxon>Vertebrata</taxon>
        <taxon>Euteleostomi</taxon>
        <taxon>Actinopterygii</taxon>
        <taxon>Neopterygii</taxon>
        <taxon>Teleostei</taxon>
        <taxon>Anguilliformes</taxon>
        <taxon>Anguillidae</taxon>
        <taxon>Anguilla</taxon>
    </lineage>
</organism>
<evidence type="ECO:0000313" key="1">
    <source>
        <dbReference type="EMBL" id="JAI01840.1"/>
    </source>
</evidence>